<evidence type="ECO:0000256" key="3">
    <source>
        <dbReference type="ARBA" id="ARBA00023163"/>
    </source>
</evidence>
<gene>
    <name evidence="6" type="ORF">ACFFQA_36035</name>
</gene>
<comment type="caution">
    <text evidence="6">The sequence shown here is derived from an EMBL/GenBank/DDBJ whole genome shotgun (WGS) entry which is preliminary data.</text>
</comment>
<accession>A0ABV6A9P1</accession>
<dbReference type="InterPro" id="IPR035418">
    <property type="entry name" value="AraC-bd_2"/>
</dbReference>
<evidence type="ECO:0000313" key="6">
    <source>
        <dbReference type="EMBL" id="MFB9909375.1"/>
    </source>
</evidence>
<feature type="region of interest" description="Disordered" evidence="4">
    <location>
        <begin position="305"/>
        <end position="325"/>
    </location>
</feature>
<dbReference type="RefSeq" id="WP_377862278.1">
    <property type="nucleotide sequence ID" value="NZ_JBHLZU010000033.1"/>
</dbReference>
<keyword evidence="3" id="KW-0804">Transcription</keyword>
<dbReference type="InterPro" id="IPR009057">
    <property type="entry name" value="Homeodomain-like_sf"/>
</dbReference>
<proteinExistence type="predicted"/>
<feature type="compositionally biased region" description="Basic and acidic residues" evidence="4">
    <location>
        <begin position="311"/>
        <end position="325"/>
    </location>
</feature>
<keyword evidence="1" id="KW-0805">Transcription regulation</keyword>
<dbReference type="SUPFAM" id="SSF46689">
    <property type="entry name" value="Homeodomain-like"/>
    <property type="match status" value="2"/>
</dbReference>
<evidence type="ECO:0000256" key="4">
    <source>
        <dbReference type="SAM" id="MobiDB-lite"/>
    </source>
</evidence>
<evidence type="ECO:0000256" key="2">
    <source>
        <dbReference type="ARBA" id="ARBA00023125"/>
    </source>
</evidence>
<name>A0ABV6A9P1_9PSEU</name>
<dbReference type="Proteomes" id="UP001589693">
    <property type="component" value="Unassembled WGS sequence"/>
</dbReference>
<sequence>MGELFVGNDVEELHELVSAQFAPHRLRVLADEGVDGRFHLAHEGAVSLFVLGYGAEVEVVPDRLPDIYNVHLPLAGGGALIVDGDEVDAASVVGPGQRLRMRWSADSTTLIVRIGRDALDRALTEHLGDTPNRPVRFTPTLNFRDEAARQWAGWARSMVDASGAGLLRRSPLAARHFEQTLVHGLLTFQPHELSASLSHDGVTAPAAVRRALAFCEENAGEAISVGDIAAAARTSVRSLHEAFRSHVGTPPMAHLRTVRLRRAHEDLVAIAAADGVGRVTDVALRWGFLHLGRFSQLYREHYGHSPSATLRGDRPDSADRTARNG</sequence>
<dbReference type="PANTHER" id="PTHR46796">
    <property type="entry name" value="HTH-TYPE TRANSCRIPTIONAL ACTIVATOR RHAS-RELATED"/>
    <property type="match status" value="1"/>
</dbReference>
<dbReference type="InterPro" id="IPR018060">
    <property type="entry name" value="HTH_AraC"/>
</dbReference>
<evidence type="ECO:0000256" key="1">
    <source>
        <dbReference type="ARBA" id="ARBA00023015"/>
    </source>
</evidence>
<evidence type="ECO:0000313" key="7">
    <source>
        <dbReference type="Proteomes" id="UP001589693"/>
    </source>
</evidence>
<dbReference type="InterPro" id="IPR050204">
    <property type="entry name" value="AraC_XylS_family_regulators"/>
</dbReference>
<reference evidence="6 7" key="1">
    <citation type="submission" date="2024-09" db="EMBL/GenBank/DDBJ databases">
        <authorList>
            <person name="Sun Q."/>
            <person name="Mori K."/>
        </authorList>
    </citation>
    <scope>NUCLEOTIDE SEQUENCE [LARGE SCALE GENOMIC DNA]</scope>
    <source>
        <strain evidence="6 7">TBRC 7907</strain>
    </source>
</reference>
<protein>
    <submittedName>
        <fullName evidence="6">AraC family transcriptional regulator</fullName>
    </submittedName>
</protein>
<dbReference type="Pfam" id="PF12833">
    <property type="entry name" value="HTH_18"/>
    <property type="match status" value="1"/>
</dbReference>
<dbReference type="EMBL" id="JBHLZU010000033">
    <property type="protein sequence ID" value="MFB9909375.1"/>
    <property type="molecule type" value="Genomic_DNA"/>
</dbReference>
<dbReference type="PROSITE" id="PS01124">
    <property type="entry name" value="HTH_ARAC_FAMILY_2"/>
    <property type="match status" value="1"/>
</dbReference>
<dbReference type="Gene3D" id="1.10.10.60">
    <property type="entry name" value="Homeodomain-like"/>
    <property type="match status" value="1"/>
</dbReference>
<organism evidence="6 7">
    <name type="scientific">Allokutzneria oryzae</name>
    <dbReference type="NCBI Taxonomy" id="1378989"/>
    <lineage>
        <taxon>Bacteria</taxon>
        <taxon>Bacillati</taxon>
        <taxon>Actinomycetota</taxon>
        <taxon>Actinomycetes</taxon>
        <taxon>Pseudonocardiales</taxon>
        <taxon>Pseudonocardiaceae</taxon>
        <taxon>Allokutzneria</taxon>
    </lineage>
</organism>
<dbReference type="Pfam" id="PF14525">
    <property type="entry name" value="AraC_binding_2"/>
    <property type="match status" value="1"/>
</dbReference>
<keyword evidence="7" id="KW-1185">Reference proteome</keyword>
<evidence type="ECO:0000259" key="5">
    <source>
        <dbReference type="PROSITE" id="PS01124"/>
    </source>
</evidence>
<dbReference type="SMART" id="SM00342">
    <property type="entry name" value="HTH_ARAC"/>
    <property type="match status" value="1"/>
</dbReference>
<dbReference type="PANTHER" id="PTHR46796:SF12">
    <property type="entry name" value="HTH-TYPE DNA-BINDING TRANSCRIPTIONAL ACTIVATOR EUTR"/>
    <property type="match status" value="1"/>
</dbReference>
<keyword evidence="2" id="KW-0238">DNA-binding</keyword>
<feature type="domain" description="HTH araC/xylS-type" evidence="5">
    <location>
        <begin position="209"/>
        <end position="312"/>
    </location>
</feature>